<dbReference type="InterPro" id="IPR008334">
    <property type="entry name" value="5'-Nucleotdase_C"/>
</dbReference>
<keyword evidence="2" id="KW-0547">Nucleotide-binding</keyword>
<dbReference type="Gene3D" id="3.60.21.10">
    <property type="match status" value="1"/>
</dbReference>
<feature type="domain" description="Calcineurin-like phosphoesterase" evidence="3">
    <location>
        <begin position="35"/>
        <end position="294"/>
    </location>
</feature>
<dbReference type="Pfam" id="PF02872">
    <property type="entry name" value="5_nucleotid_C"/>
    <property type="match status" value="1"/>
</dbReference>
<dbReference type="SUPFAM" id="SSF55816">
    <property type="entry name" value="5'-nucleotidase (syn. UDP-sugar hydrolase), C-terminal domain"/>
    <property type="match status" value="1"/>
</dbReference>
<dbReference type="InterPro" id="IPR004843">
    <property type="entry name" value="Calcineurin-like_PHP"/>
</dbReference>
<sequence length="583" mass="61301">MKLPGITAASTAAALAFTVLAPVPAQAAPKPVIQLLALNDLHGNLDAVPGAAGQVVTTDDAGQPANVQAGGLARMATLLKRAREGQNRSLTVAAGDMIGGSPLVSAAYHDEPAVDVLGEMGLAVSSVGNHEFDEGRDELQRMVRGGCHPVDGCAVDGEEYAGTPFPYLAANVVDTASGEPILPPYWIKDYDGVEVGFIGLVTRDVPSVVVQSGIAGLEFRDEVATIDRYAKELSRKGVKAIVTLIHEGGEKTSPAYDFDCDAQGPGTGVVGPIKAIAERASSAVDLIVTGHSHEAYVCSIPDPKGKPRLITQAASFGRTFTDIRFQINPDTGDVVRKSVTAANRIVALDTPEDPAIKSLVDTWHARSAEIADAPVGYISGDIPGRGSKDPEKPLGDLISDTQAEATGAQIAFLNPGGMRADLVYEAGGREGDGVVTYGESFQVQPFGNILVTMDLTGAQVLQVLREQYSGANAEFPRLLQLSGSLEYSVDESRKDSERILAETVRIDGAALDPSAVYRVAANTFLADGGNDFPTFKEGTDRVNNGVDLDAFVSYLKAHSSAKKPFAPPKADRVTFLGQPQRLL</sequence>
<proteinExistence type="inferred from homology"/>
<reference evidence="5 6" key="1">
    <citation type="submission" date="2020-08" db="EMBL/GenBank/DDBJ databases">
        <title>Genomic Encyclopedia of Type Strains, Phase IV (KMG-IV): sequencing the most valuable type-strain genomes for metagenomic binning, comparative biology and taxonomic classification.</title>
        <authorList>
            <person name="Goeker M."/>
        </authorList>
    </citation>
    <scope>NUCLEOTIDE SEQUENCE [LARGE SCALE GENOMIC DNA]</scope>
    <source>
        <strain evidence="5 6">YIM 65646</strain>
    </source>
</reference>
<gene>
    <name evidence="5" type="ORF">HNR73_003989</name>
</gene>
<dbReference type="AlphaFoldDB" id="A0A841FFM0"/>
<dbReference type="GO" id="GO:0008253">
    <property type="term" value="F:5'-nucleotidase activity"/>
    <property type="evidence" value="ECO:0007669"/>
    <property type="project" value="UniProtKB-EC"/>
</dbReference>
<evidence type="ECO:0000259" key="3">
    <source>
        <dbReference type="Pfam" id="PF00149"/>
    </source>
</evidence>
<evidence type="ECO:0000256" key="2">
    <source>
        <dbReference type="RuleBase" id="RU362119"/>
    </source>
</evidence>
<keyword evidence="6" id="KW-1185">Reference proteome</keyword>
<dbReference type="GO" id="GO:0030288">
    <property type="term" value="C:outer membrane-bounded periplasmic space"/>
    <property type="evidence" value="ECO:0007669"/>
    <property type="project" value="TreeGrafter"/>
</dbReference>
<name>A0A841FFM0_9ACTN</name>
<comment type="similarity">
    <text evidence="2">Belongs to the 5'-nucleotidase family.</text>
</comment>
<comment type="caution">
    <text evidence="5">The sequence shown here is derived from an EMBL/GenBank/DDBJ whole genome shotgun (WGS) entry which is preliminary data.</text>
</comment>
<keyword evidence="2 5" id="KW-0378">Hydrolase</keyword>
<feature type="domain" description="5'-Nucleotidase C-terminal" evidence="4">
    <location>
        <begin position="376"/>
        <end position="537"/>
    </location>
</feature>
<feature type="signal peptide" evidence="2">
    <location>
        <begin position="1"/>
        <end position="27"/>
    </location>
</feature>
<dbReference type="Pfam" id="PF00149">
    <property type="entry name" value="Metallophos"/>
    <property type="match status" value="1"/>
</dbReference>
<dbReference type="Proteomes" id="UP000548476">
    <property type="component" value="Unassembled WGS sequence"/>
</dbReference>
<keyword evidence="1 2" id="KW-0732">Signal</keyword>
<feature type="chain" id="PRO_5033103268" evidence="2">
    <location>
        <begin position="28"/>
        <end position="583"/>
    </location>
</feature>
<dbReference type="InterPro" id="IPR029052">
    <property type="entry name" value="Metallo-depent_PP-like"/>
</dbReference>
<evidence type="ECO:0000259" key="4">
    <source>
        <dbReference type="Pfam" id="PF02872"/>
    </source>
</evidence>
<accession>A0A841FFM0</accession>
<dbReference type="EMBL" id="JACHGT010000008">
    <property type="protein sequence ID" value="MBB6036121.1"/>
    <property type="molecule type" value="Genomic_DNA"/>
</dbReference>
<dbReference type="GO" id="GO:0009166">
    <property type="term" value="P:nucleotide catabolic process"/>
    <property type="evidence" value="ECO:0007669"/>
    <property type="project" value="InterPro"/>
</dbReference>
<dbReference type="Gene3D" id="3.90.780.10">
    <property type="entry name" value="5'-Nucleotidase, C-terminal domain"/>
    <property type="match status" value="1"/>
</dbReference>
<evidence type="ECO:0000313" key="5">
    <source>
        <dbReference type="EMBL" id="MBB6036121.1"/>
    </source>
</evidence>
<dbReference type="GO" id="GO:0000166">
    <property type="term" value="F:nucleotide binding"/>
    <property type="evidence" value="ECO:0007669"/>
    <property type="project" value="UniProtKB-KW"/>
</dbReference>
<organism evidence="5 6">
    <name type="scientific">Phytomonospora endophytica</name>
    <dbReference type="NCBI Taxonomy" id="714109"/>
    <lineage>
        <taxon>Bacteria</taxon>
        <taxon>Bacillati</taxon>
        <taxon>Actinomycetota</taxon>
        <taxon>Actinomycetes</taxon>
        <taxon>Micromonosporales</taxon>
        <taxon>Micromonosporaceae</taxon>
        <taxon>Phytomonospora</taxon>
    </lineage>
</organism>
<protein>
    <submittedName>
        <fullName evidence="5">5'-nucleotidase</fullName>
        <ecNumber evidence="5">3.1.3.5</ecNumber>
    </submittedName>
</protein>
<evidence type="ECO:0000256" key="1">
    <source>
        <dbReference type="ARBA" id="ARBA00022729"/>
    </source>
</evidence>
<dbReference type="EC" id="3.1.3.5" evidence="5"/>
<dbReference type="SUPFAM" id="SSF56300">
    <property type="entry name" value="Metallo-dependent phosphatases"/>
    <property type="match status" value="1"/>
</dbReference>
<dbReference type="InterPro" id="IPR036907">
    <property type="entry name" value="5'-Nucleotdase_C_sf"/>
</dbReference>
<dbReference type="PRINTS" id="PR01607">
    <property type="entry name" value="APYRASEFAMLY"/>
</dbReference>
<dbReference type="GO" id="GO:0008768">
    <property type="term" value="F:UDP-sugar diphosphatase activity"/>
    <property type="evidence" value="ECO:0007669"/>
    <property type="project" value="TreeGrafter"/>
</dbReference>
<dbReference type="PANTHER" id="PTHR11575:SF24">
    <property type="entry name" value="5'-NUCLEOTIDASE"/>
    <property type="match status" value="1"/>
</dbReference>
<dbReference type="RefSeq" id="WP_184788959.1">
    <property type="nucleotide sequence ID" value="NZ_BONT01000046.1"/>
</dbReference>
<dbReference type="InterPro" id="IPR006179">
    <property type="entry name" value="5_nucleotidase/apyrase"/>
</dbReference>
<evidence type="ECO:0000313" key="6">
    <source>
        <dbReference type="Proteomes" id="UP000548476"/>
    </source>
</evidence>
<dbReference type="PANTHER" id="PTHR11575">
    <property type="entry name" value="5'-NUCLEOTIDASE-RELATED"/>
    <property type="match status" value="1"/>
</dbReference>